<dbReference type="GO" id="GO:0004497">
    <property type="term" value="F:monooxygenase activity"/>
    <property type="evidence" value="ECO:0007669"/>
    <property type="project" value="InterPro"/>
</dbReference>
<proteinExistence type="predicted"/>
<organism evidence="1">
    <name type="scientific">Triticum aestivum</name>
    <name type="common">Wheat</name>
    <dbReference type="NCBI Taxonomy" id="4565"/>
    <lineage>
        <taxon>Eukaryota</taxon>
        <taxon>Viridiplantae</taxon>
        <taxon>Streptophyta</taxon>
        <taxon>Embryophyta</taxon>
        <taxon>Tracheophyta</taxon>
        <taxon>Spermatophyta</taxon>
        <taxon>Magnoliopsida</taxon>
        <taxon>Liliopsida</taxon>
        <taxon>Poales</taxon>
        <taxon>Poaceae</taxon>
        <taxon>BOP clade</taxon>
        <taxon>Pooideae</taxon>
        <taxon>Triticodae</taxon>
        <taxon>Triticeae</taxon>
        <taxon>Triticinae</taxon>
        <taxon>Triticum</taxon>
    </lineage>
</organism>
<dbReference type="PANTHER" id="PTHR47954">
    <property type="entry name" value="OS09G0275400 PROTEIN-RELATED"/>
    <property type="match status" value="1"/>
</dbReference>
<evidence type="ECO:0000313" key="1">
    <source>
        <dbReference type="EMBL" id="KAF7032336.1"/>
    </source>
</evidence>
<dbReference type="AlphaFoldDB" id="A0A9R1JWL9"/>
<comment type="caution">
    <text evidence="1">The sequence shown here is derived from an EMBL/GenBank/DDBJ whole genome shotgun (WGS) entry which is preliminary data.</text>
</comment>
<dbReference type="Gene3D" id="1.10.630.10">
    <property type="entry name" value="Cytochrome P450"/>
    <property type="match status" value="1"/>
</dbReference>
<sequence length="50" mass="5665">LTAYGNNSKLHKKQLPPGPWSLPFIGSLHHVLRGLPHRTMRELSHHHGPL</sequence>
<reference evidence="1" key="2">
    <citation type="submission" date="2020-03" db="EMBL/GenBank/DDBJ databases">
        <title>The second near-complete assembly of the hexaploid bread wheat (Triticum aestivum) genome.</title>
        <authorList>
            <person name="Zimin A.V."/>
            <person name="Puiu D."/>
            <person name="Shumante A."/>
            <person name="Alonge M."/>
            <person name="Salzberg S.L."/>
        </authorList>
    </citation>
    <scope>NUCLEOTIDE SEQUENCE</scope>
    <source>
        <tissue evidence="1">Leaf</tissue>
    </source>
</reference>
<dbReference type="InterPro" id="IPR036396">
    <property type="entry name" value="Cyt_P450_sf"/>
</dbReference>
<dbReference type="SUPFAM" id="SSF48264">
    <property type="entry name" value="Cytochrome P450"/>
    <property type="match status" value="1"/>
</dbReference>
<dbReference type="OrthoDB" id="1470350at2759"/>
<reference evidence="1" key="1">
    <citation type="journal article" date="2017" name="Gigascience">
        <title>The first near-complete assembly of the hexaploid bread wheat genome, Triticum aestivum.</title>
        <authorList>
            <person name="Zimin A.V."/>
            <person name="Puiu D."/>
            <person name="Hall R."/>
            <person name="Kingan S."/>
            <person name="Clavijo B.J."/>
            <person name="Salzberg S.L."/>
        </authorList>
    </citation>
    <scope>NUCLEOTIDE SEQUENCE</scope>
    <source>
        <tissue evidence="1">Leaf</tissue>
    </source>
</reference>
<dbReference type="EMBL" id="CM022218">
    <property type="protein sequence ID" value="KAF7032336.1"/>
    <property type="molecule type" value="Genomic_DNA"/>
</dbReference>
<dbReference type="Proteomes" id="UP000815260">
    <property type="component" value="Chromosome 3B"/>
</dbReference>
<accession>A0A9R1JWL9</accession>
<protein>
    <submittedName>
        <fullName evidence="1">Uncharacterized protein</fullName>
    </submittedName>
</protein>
<feature type="non-terminal residue" evidence="1">
    <location>
        <position position="1"/>
    </location>
</feature>
<dbReference type="GO" id="GO:0020037">
    <property type="term" value="F:heme binding"/>
    <property type="evidence" value="ECO:0007669"/>
    <property type="project" value="InterPro"/>
</dbReference>
<gene>
    <name evidence="1" type="ORF">CFC21_043518</name>
</gene>
<dbReference type="GO" id="GO:0016705">
    <property type="term" value="F:oxidoreductase activity, acting on paired donors, with incorporation or reduction of molecular oxygen"/>
    <property type="evidence" value="ECO:0007669"/>
    <property type="project" value="InterPro"/>
</dbReference>
<name>A0A9R1JWL9_WHEAT</name>
<dbReference type="GO" id="GO:0005506">
    <property type="term" value="F:iron ion binding"/>
    <property type="evidence" value="ECO:0007669"/>
    <property type="project" value="InterPro"/>
</dbReference>
<feature type="non-terminal residue" evidence="1">
    <location>
        <position position="50"/>
    </location>
</feature>